<dbReference type="EMBL" id="FNPZ01000001">
    <property type="protein sequence ID" value="SDY86109.1"/>
    <property type="molecule type" value="Genomic_DNA"/>
</dbReference>
<keyword evidence="3" id="KW-1185">Reference proteome</keyword>
<dbReference type="OrthoDB" id="134475at2"/>
<dbReference type="Gene3D" id="2.60.40.3440">
    <property type="match status" value="1"/>
</dbReference>
<name>A0A1H3ND35_9MICO</name>
<evidence type="ECO:0000313" key="3">
    <source>
        <dbReference type="Proteomes" id="UP000198891"/>
    </source>
</evidence>
<dbReference type="AlphaFoldDB" id="A0A1H3ND35"/>
<organism evidence="2 3">
    <name type="scientific">Herbiconiux ginsengi</name>
    <dbReference type="NCBI Taxonomy" id="381665"/>
    <lineage>
        <taxon>Bacteria</taxon>
        <taxon>Bacillati</taxon>
        <taxon>Actinomycetota</taxon>
        <taxon>Actinomycetes</taxon>
        <taxon>Micrococcales</taxon>
        <taxon>Microbacteriaceae</taxon>
        <taxon>Herbiconiux</taxon>
    </lineage>
</organism>
<dbReference type="RefSeq" id="WP_092551549.1">
    <property type="nucleotide sequence ID" value="NZ_FNPZ01000001.1"/>
</dbReference>
<dbReference type="Proteomes" id="UP000198891">
    <property type="component" value="Unassembled WGS sequence"/>
</dbReference>
<dbReference type="PANTHER" id="PTHR30032:SF4">
    <property type="entry name" value="AMIDASE ENHANCER"/>
    <property type="match status" value="1"/>
</dbReference>
<dbReference type="InterPro" id="IPR051922">
    <property type="entry name" value="Bact_Sporulation_Assoc"/>
</dbReference>
<dbReference type="Pfam" id="PF04122">
    <property type="entry name" value="CW_binding_2"/>
    <property type="match status" value="3"/>
</dbReference>
<protein>
    <submittedName>
        <fullName evidence="2">Putative cell wall binding repeat 2</fullName>
    </submittedName>
</protein>
<evidence type="ECO:0000313" key="2">
    <source>
        <dbReference type="EMBL" id="SDY86109.1"/>
    </source>
</evidence>
<accession>A0A1H3ND35</accession>
<evidence type="ECO:0000256" key="1">
    <source>
        <dbReference type="SAM" id="SignalP"/>
    </source>
</evidence>
<gene>
    <name evidence="2" type="ORF">SAMN05216554_1775</name>
</gene>
<dbReference type="GO" id="GO:0030288">
    <property type="term" value="C:outer membrane-bounded periplasmic space"/>
    <property type="evidence" value="ECO:0007669"/>
    <property type="project" value="TreeGrafter"/>
</dbReference>
<dbReference type="Pfam" id="PF17963">
    <property type="entry name" value="Big_9"/>
    <property type="match status" value="1"/>
</dbReference>
<feature type="chain" id="PRO_5011753825" evidence="1">
    <location>
        <begin position="43"/>
        <end position="442"/>
    </location>
</feature>
<dbReference type="STRING" id="381665.SAMN05216554_1775"/>
<feature type="signal peptide" evidence="1">
    <location>
        <begin position="1"/>
        <end position="42"/>
    </location>
</feature>
<keyword evidence="1" id="KW-0732">Signal</keyword>
<dbReference type="InterPro" id="IPR007253">
    <property type="entry name" value="Cell_wall-bd_2"/>
</dbReference>
<dbReference type="PANTHER" id="PTHR30032">
    <property type="entry name" value="N-ACETYLMURAMOYL-L-ALANINE AMIDASE-RELATED"/>
    <property type="match status" value="1"/>
</dbReference>
<proteinExistence type="predicted"/>
<sequence>MPVITDSVHDKRYGRGRRRMAAVLAAGAVVGAVAFAPSAANADELIPVLNDDAYTLTAGQTFTTPAGQGVFANDVDLGLTPLISIVTGPSHGTIDGLGEGGEFTYTPDSRFSGEDSFVYCVKLAKAIPCLPLLTGTVTLTVDPTIERIGGADRYAVSAGVSAKFASEIDTVYVASGAVFPDALSASAAAGAQDAPVLLVTKDTIPALVDAELRRLQPHRIALMGGPNTISPAIETALGAYADVVERVGGADRYAVSAAVSRGVFAPQPAVAYVASGEVFPDALSGSAAAGLLGGPVLLVTKTGVPADVKTELERLDPDRIVVLGGTNTIAESVATGLTAIAPTTRIDGADRYAVSSSVSADAFDVDDTGTVYVASGEVFPDALSGSAAAIQFHAPVLLVTKDSVPATIVSELERIDPVHIVVLGGVNTISEATYMKLATYLG</sequence>
<reference evidence="2 3" key="1">
    <citation type="submission" date="2016-10" db="EMBL/GenBank/DDBJ databases">
        <authorList>
            <person name="de Groot N.N."/>
        </authorList>
    </citation>
    <scope>NUCLEOTIDE SEQUENCE [LARGE SCALE GENOMIC DNA]</scope>
    <source>
        <strain evidence="2 3">CGMCC 4.3491</strain>
    </source>
</reference>